<protein>
    <submittedName>
        <fullName evidence="1">Uncharacterized protein</fullName>
    </submittedName>
</protein>
<sequence>MSPGPWMEPRSGEGAVMEMNVWTPAVAGMQQLGGTHSLTQRVSRDPARMRWEAQPWKRQLRNPEEYEHPVAREALVQALMVEGHTVDAEVARFAGASEDRVCISIAQVVRFADTLALRMALARTDDQVLQLAHLRRNAEELAERMIDWANAGRL</sequence>
<evidence type="ECO:0000313" key="1">
    <source>
        <dbReference type="EMBL" id="NMO21730.1"/>
    </source>
</evidence>
<accession>A0A848LVT1</accession>
<comment type="caution">
    <text evidence="1">The sequence shown here is derived from an EMBL/GenBank/DDBJ whole genome shotgun (WGS) entry which is preliminary data.</text>
</comment>
<dbReference type="AlphaFoldDB" id="A0A848LVT1"/>
<dbReference type="EMBL" id="JABBJJ010000347">
    <property type="protein sequence ID" value="NMO21730.1"/>
    <property type="molecule type" value="Genomic_DNA"/>
</dbReference>
<reference evidence="1 2" key="1">
    <citation type="submission" date="2020-04" db="EMBL/GenBank/DDBJ databases">
        <title>Draft genome of Pyxidicoccus fallax type strain.</title>
        <authorList>
            <person name="Whitworth D.E."/>
        </authorList>
    </citation>
    <scope>NUCLEOTIDE SEQUENCE [LARGE SCALE GENOMIC DNA]</scope>
    <source>
        <strain evidence="1 2">DSM 14698</strain>
    </source>
</reference>
<keyword evidence="2" id="KW-1185">Reference proteome</keyword>
<dbReference type="Proteomes" id="UP000518300">
    <property type="component" value="Unassembled WGS sequence"/>
</dbReference>
<name>A0A848LVT1_9BACT</name>
<proteinExistence type="predicted"/>
<organism evidence="1 2">
    <name type="scientific">Pyxidicoccus fallax</name>
    <dbReference type="NCBI Taxonomy" id="394095"/>
    <lineage>
        <taxon>Bacteria</taxon>
        <taxon>Pseudomonadati</taxon>
        <taxon>Myxococcota</taxon>
        <taxon>Myxococcia</taxon>
        <taxon>Myxococcales</taxon>
        <taxon>Cystobacterineae</taxon>
        <taxon>Myxococcaceae</taxon>
        <taxon>Pyxidicoccus</taxon>
    </lineage>
</organism>
<gene>
    <name evidence="1" type="ORF">HG543_43810</name>
</gene>
<evidence type="ECO:0000313" key="2">
    <source>
        <dbReference type="Proteomes" id="UP000518300"/>
    </source>
</evidence>